<dbReference type="Gramene" id="KGN66524">
    <property type="protein sequence ID" value="KGN66524"/>
    <property type="gene ID" value="Csa_1G617890"/>
</dbReference>
<keyword evidence="2" id="KW-1185">Reference proteome</keyword>
<dbReference type="Proteomes" id="UP000029981">
    <property type="component" value="Chromosome 1"/>
</dbReference>
<dbReference type="SUPFAM" id="SSF48264">
    <property type="entry name" value="Cytochrome P450"/>
    <property type="match status" value="1"/>
</dbReference>
<dbReference type="GO" id="GO:0020037">
    <property type="term" value="F:heme binding"/>
    <property type="evidence" value="ECO:0007669"/>
    <property type="project" value="InterPro"/>
</dbReference>
<reference evidence="1 2" key="2">
    <citation type="journal article" date="2009" name="PLoS ONE">
        <title>An integrated genetic and cytogenetic map of the cucumber genome.</title>
        <authorList>
            <person name="Ren Y."/>
            <person name="Zhang Z."/>
            <person name="Liu J."/>
            <person name="Staub J.E."/>
            <person name="Han Y."/>
            <person name="Cheng Z."/>
            <person name="Li X."/>
            <person name="Lu J."/>
            <person name="Miao H."/>
            <person name="Kang H."/>
            <person name="Xie B."/>
            <person name="Gu X."/>
            <person name="Wang X."/>
            <person name="Du Y."/>
            <person name="Jin W."/>
            <person name="Huang S."/>
        </authorList>
    </citation>
    <scope>NUCLEOTIDE SEQUENCE [LARGE SCALE GENOMIC DNA]</scope>
    <source>
        <strain evidence="2">cv. 9930</strain>
    </source>
</reference>
<protein>
    <submittedName>
        <fullName evidence="1">Cytochrome P450</fullName>
    </submittedName>
</protein>
<dbReference type="Gene3D" id="1.10.630.10">
    <property type="entry name" value="Cytochrome P450"/>
    <property type="match status" value="1"/>
</dbReference>
<evidence type="ECO:0000313" key="1">
    <source>
        <dbReference type="EMBL" id="KGN66524.1"/>
    </source>
</evidence>
<dbReference type="GO" id="GO:0004497">
    <property type="term" value="F:monooxygenase activity"/>
    <property type="evidence" value="ECO:0007669"/>
    <property type="project" value="InterPro"/>
</dbReference>
<dbReference type="InterPro" id="IPR036396">
    <property type="entry name" value="Cyt_P450_sf"/>
</dbReference>
<dbReference type="EMBL" id="CM002922">
    <property type="protein sequence ID" value="KGN66524.1"/>
    <property type="molecule type" value="Genomic_DNA"/>
</dbReference>
<reference evidence="1 2" key="3">
    <citation type="journal article" date="2010" name="BMC Genomics">
        <title>Transcriptome sequencing and comparative analysis of cucumber flowers with different sex types.</title>
        <authorList>
            <person name="Guo S."/>
            <person name="Zheng Y."/>
            <person name="Joung J.G."/>
            <person name="Liu S."/>
            <person name="Zhang Z."/>
            <person name="Crasta O.R."/>
            <person name="Sobral B.W."/>
            <person name="Xu Y."/>
            <person name="Huang S."/>
            <person name="Fei Z."/>
        </authorList>
    </citation>
    <scope>NUCLEOTIDE SEQUENCE [LARGE SCALE GENOMIC DNA]</scope>
    <source>
        <strain evidence="2">cv. 9930</strain>
    </source>
</reference>
<dbReference type="GO" id="GO:0005506">
    <property type="term" value="F:iron ion binding"/>
    <property type="evidence" value="ECO:0007669"/>
    <property type="project" value="InterPro"/>
</dbReference>
<reference evidence="1 2" key="4">
    <citation type="journal article" date="2011" name="BMC Genomics">
        <title>RNA-Seq improves annotation of protein-coding genes in the cucumber genome.</title>
        <authorList>
            <person name="Li Z."/>
            <person name="Zhang Z."/>
            <person name="Yan P."/>
            <person name="Huang S."/>
            <person name="Fei Z."/>
            <person name="Lin K."/>
        </authorList>
    </citation>
    <scope>NUCLEOTIDE SEQUENCE [LARGE SCALE GENOMIC DNA]</scope>
    <source>
        <strain evidence="2">cv. 9930</strain>
    </source>
</reference>
<dbReference type="GO" id="GO:0016705">
    <property type="term" value="F:oxidoreductase activity, acting on paired donors, with incorporation or reduction of molecular oxygen"/>
    <property type="evidence" value="ECO:0007669"/>
    <property type="project" value="InterPro"/>
</dbReference>
<gene>
    <name evidence="1" type="ORF">Csa_1G617890</name>
</gene>
<accession>A0A0A0LZU6</accession>
<reference evidence="1 2" key="1">
    <citation type="journal article" date="2009" name="Nat. Genet.">
        <title>The genome of the cucumber, Cucumis sativus L.</title>
        <authorList>
            <person name="Huang S."/>
            <person name="Li R."/>
            <person name="Zhang Z."/>
            <person name="Li L."/>
            <person name="Gu X."/>
            <person name="Fan W."/>
            <person name="Lucas W.J."/>
            <person name="Wang X."/>
            <person name="Xie B."/>
            <person name="Ni P."/>
            <person name="Ren Y."/>
            <person name="Zhu H."/>
            <person name="Li J."/>
            <person name="Lin K."/>
            <person name="Jin W."/>
            <person name="Fei Z."/>
            <person name="Li G."/>
            <person name="Staub J."/>
            <person name="Kilian A."/>
            <person name="van der Vossen E.A."/>
            <person name="Wu Y."/>
            <person name="Guo J."/>
            <person name="He J."/>
            <person name="Jia Z."/>
            <person name="Ren Y."/>
            <person name="Tian G."/>
            <person name="Lu Y."/>
            <person name="Ruan J."/>
            <person name="Qian W."/>
            <person name="Wang M."/>
            <person name="Huang Q."/>
            <person name="Li B."/>
            <person name="Xuan Z."/>
            <person name="Cao J."/>
            <person name="Asan"/>
            <person name="Wu Z."/>
            <person name="Zhang J."/>
            <person name="Cai Q."/>
            <person name="Bai Y."/>
            <person name="Zhao B."/>
            <person name="Han Y."/>
            <person name="Li Y."/>
            <person name="Li X."/>
            <person name="Wang S."/>
            <person name="Shi Q."/>
            <person name="Liu S."/>
            <person name="Cho W.K."/>
            <person name="Kim J.Y."/>
            <person name="Xu Y."/>
            <person name="Heller-Uszynska K."/>
            <person name="Miao H."/>
            <person name="Cheng Z."/>
            <person name="Zhang S."/>
            <person name="Wu J."/>
            <person name="Yang Y."/>
            <person name="Kang H."/>
            <person name="Li M."/>
            <person name="Liang H."/>
            <person name="Ren X."/>
            <person name="Shi Z."/>
            <person name="Wen M."/>
            <person name="Jian M."/>
            <person name="Yang H."/>
            <person name="Zhang G."/>
            <person name="Yang Z."/>
            <person name="Chen R."/>
            <person name="Liu S."/>
            <person name="Li J."/>
            <person name="Ma L."/>
            <person name="Liu H."/>
            <person name="Zhou Y."/>
            <person name="Zhao J."/>
            <person name="Fang X."/>
            <person name="Li G."/>
            <person name="Fang L."/>
            <person name="Li Y."/>
            <person name="Liu D."/>
            <person name="Zheng H."/>
            <person name="Zhang Y."/>
            <person name="Qin N."/>
            <person name="Li Z."/>
            <person name="Yang G."/>
            <person name="Yang S."/>
            <person name="Bolund L."/>
            <person name="Kristiansen K."/>
            <person name="Zheng H."/>
            <person name="Li S."/>
            <person name="Zhang X."/>
            <person name="Yang H."/>
            <person name="Wang J."/>
            <person name="Sun R."/>
            <person name="Zhang B."/>
            <person name="Jiang S."/>
            <person name="Wang J."/>
            <person name="Du Y."/>
            <person name="Li S."/>
        </authorList>
    </citation>
    <scope>NUCLEOTIDE SEQUENCE [LARGE SCALE GENOMIC DNA]</scope>
    <source>
        <strain evidence="2">cv. 9930</strain>
    </source>
</reference>
<evidence type="ECO:0000313" key="2">
    <source>
        <dbReference type="Proteomes" id="UP000029981"/>
    </source>
</evidence>
<name>A0A0A0LZU6_CUCSA</name>
<proteinExistence type="predicted"/>
<sequence>MKNALNVLGKYDERIIKERVQQWKNDKKIKGVEDILDILISLEDDDGNSLLSIEEIKTQIMVSVLQFCIR</sequence>
<dbReference type="AlphaFoldDB" id="A0A0A0LZU6"/>
<organism evidence="1 2">
    <name type="scientific">Cucumis sativus</name>
    <name type="common">Cucumber</name>
    <dbReference type="NCBI Taxonomy" id="3659"/>
    <lineage>
        <taxon>Eukaryota</taxon>
        <taxon>Viridiplantae</taxon>
        <taxon>Streptophyta</taxon>
        <taxon>Embryophyta</taxon>
        <taxon>Tracheophyta</taxon>
        <taxon>Spermatophyta</taxon>
        <taxon>Magnoliopsida</taxon>
        <taxon>eudicotyledons</taxon>
        <taxon>Gunneridae</taxon>
        <taxon>Pentapetalae</taxon>
        <taxon>rosids</taxon>
        <taxon>fabids</taxon>
        <taxon>Cucurbitales</taxon>
        <taxon>Cucurbitaceae</taxon>
        <taxon>Benincaseae</taxon>
        <taxon>Cucumis</taxon>
    </lineage>
</organism>